<geneLocation type="plasmid" evidence="3">
    <name>unnamed1</name>
</geneLocation>
<evidence type="ECO:0000313" key="3">
    <source>
        <dbReference type="EMBL" id="QCC56594.1"/>
    </source>
</evidence>
<sequence length="260" mass="26800">MILSRVSYGAMIDLTDRVAIVTGAGGGIGKQTALLLAEQGADVVVTDVIPEREDVGDAVEERGANALVRELDVTDREAAESVVDDTLEEFGRVDILVNNAGIFPTATLDEMTAEEWQQVIDINLTGVFNCTKAVLPAMREAGYGRIVNVSSASGGHIGWSGDLSHYAASKGGVVGFTRSAAIDLGPDGITMNAIVPGMVDTGAAERVADEDAIEAAVNATPVGRQGDPEELASAIVYLASEPAAFITGASLVVDGGITLV</sequence>
<feature type="domain" description="Ketoreductase" evidence="2">
    <location>
        <begin position="17"/>
        <end position="197"/>
    </location>
</feature>
<dbReference type="Pfam" id="PF13561">
    <property type="entry name" value="adh_short_C2"/>
    <property type="match status" value="1"/>
</dbReference>
<name>A0A4D6HRE7_9EURY</name>
<dbReference type="SMART" id="SM00822">
    <property type="entry name" value="PKS_KR"/>
    <property type="match status" value="1"/>
</dbReference>
<dbReference type="NCBIfam" id="NF009466">
    <property type="entry name" value="PRK12826.1-2"/>
    <property type="match status" value="1"/>
</dbReference>
<dbReference type="EMBL" id="CP031306">
    <property type="protein sequence ID" value="QCC56594.1"/>
    <property type="molecule type" value="Genomic_DNA"/>
</dbReference>
<dbReference type="GO" id="GO:0016616">
    <property type="term" value="F:oxidoreductase activity, acting on the CH-OH group of donors, NAD or NADP as acceptor"/>
    <property type="evidence" value="ECO:0007669"/>
    <property type="project" value="UniProtKB-ARBA"/>
</dbReference>
<dbReference type="InterPro" id="IPR036291">
    <property type="entry name" value="NAD(P)-bd_dom_sf"/>
</dbReference>
<reference evidence="3 4" key="1">
    <citation type="journal article" date="2019" name="Nat. Commun.">
        <title>A new type of DNA phosphorothioation-based antiviral system in archaea.</title>
        <authorList>
            <person name="Xiong L."/>
            <person name="Liu S."/>
            <person name="Chen S."/>
            <person name="Xiao Y."/>
            <person name="Zhu B."/>
            <person name="Gao Y."/>
            <person name="Zhang Y."/>
            <person name="Chen B."/>
            <person name="Luo J."/>
            <person name="Deng Z."/>
            <person name="Chen X."/>
            <person name="Wang L."/>
            <person name="Chen S."/>
        </authorList>
    </citation>
    <scope>NUCLEOTIDE SEQUENCE [LARGE SCALE GENOMIC DNA]</scope>
    <source>
        <strain evidence="3 4">JCM 10635</strain>
        <plasmid evidence="3 4">unnamed1</plasmid>
    </source>
</reference>
<dbReference type="PANTHER" id="PTHR42760:SF40">
    <property type="entry name" value="3-OXOACYL-[ACYL-CARRIER-PROTEIN] REDUCTASE, CHLOROPLASTIC"/>
    <property type="match status" value="1"/>
</dbReference>
<accession>A0A4D6HRE7</accession>
<gene>
    <name evidence="3" type="ORF">DV706_19060</name>
</gene>
<comment type="similarity">
    <text evidence="1">Belongs to the short-chain dehydrogenases/reductases (SDR) family.</text>
</comment>
<dbReference type="NCBIfam" id="NF005559">
    <property type="entry name" value="PRK07231.1"/>
    <property type="match status" value="1"/>
</dbReference>
<dbReference type="PANTHER" id="PTHR42760">
    <property type="entry name" value="SHORT-CHAIN DEHYDROGENASES/REDUCTASES FAMILY MEMBER"/>
    <property type="match status" value="1"/>
</dbReference>
<dbReference type="SUPFAM" id="SSF51735">
    <property type="entry name" value="NAD(P)-binding Rossmann-fold domains"/>
    <property type="match status" value="1"/>
</dbReference>
<dbReference type="PROSITE" id="PS00061">
    <property type="entry name" value="ADH_SHORT"/>
    <property type="match status" value="1"/>
</dbReference>
<dbReference type="AlphaFoldDB" id="A0A4D6HRE7"/>
<dbReference type="KEGG" id="nbg:DV706_19060"/>
<dbReference type="Gene3D" id="3.40.50.720">
    <property type="entry name" value="NAD(P)-binding Rossmann-like Domain"/>
    <property type="match status" value="1"/>
</dbReference>
<proteinExistence type="inferred from homology"/>
<dbReference type="PRINTS" id="PR00081">
    <property type="entry name" value="GDHRDH"/>
</dbReference>
<evidence type="ECO:0000259" key="2">
    <source>
        <dbReference type="SMART" id="SM00822"/>
    </source>
</evidence>
<keyword evidence="3" id="KW-0614">Plasmid</keyword>
<dbReference type="InterPro" id="IPR002347">
    <property type="entry name" value="SDR_fam"/>
</dbReference>
<dbReference type="FunFam" id="3.40.50.720:FF:000084">
    <property type="entry name" value="Short-chain dehydrogenase reductase"/>
    <property type="match status" value="1"/>
</dbReference>
<dbReference type="PRINTS" id="PR00080">
    <property type="entry name" value="SDRFAMILY"/>
</dbReference>
<dbReference type="Proteomes" id="UP000296822">
    <property type="component" value="Plasmid unnamed1"/>
</dbReference>
<dbReference type="InterPro" id="IPR020904">
    <property type="entry name" value="Sc_DH/Rdtase_CS"/>
</dbReference>
<evidence type="ECO:0000256" key="1">
    <source>
        <dbReference type="ARBA" id="ARBA00006484"/>
    </source>
</evidence>
<protein>
    <submittedName>
        <fullName evidence="3">SDR family oxidoreductase</fullName>
    </submittedName>
</protein>
<organism evidence="3 4">
    <name type="scientific">Natronorubrum bangense</name>
    <dbReference type="NCBI Taxonomy" id="61858"/>
    <lineage>
        <taxon>Archaea</taxon>
        <taxon>Methanobacteriati</taxon>
        <taxon>Methanobacteriota</taxon>
        <taxon>Stenosarchaea group</taxon>
        <taxon>Halobacteria</taxon>
        <taxon>Halobacteriales</taxon>
        <taxon>Natrialbaceae</taxon>
        <taxon>Natronorubrum</taxon>
    </lineage>
</organism>
<evidence type="ECO:0000313" key="4">
    <source>
        <dbReference type="Proteomes" id="UP000296822"/>
    </source>
</evidence>
<dbReference type="InterPro" id="IPR057326">
    <property type="entry name" value="KR_dom"/>
</dbReference>
<dbReference type="GO" id="GO:0030497">
    <property type="term" value="P:fatty acid elongation"/>
    <property type="evidence" value="ECO:0007669"/>
    <property type="project" value="TreeGrafter"/>
</dbReference>